<gene>
    <name evidence="3" type="ORF">IPK02_15795</name>
</gene>
<dbReference type="InterPro" id="IPR036591">
    <property type="entry name" value="YggU-like_sf"/>
</dbReference>
<dbReference type="Gene3D" id="3.30.1200.10">
    <property type="entry name" value="YggU-like"/>
    <property type="match status" value="1"/>
</dbReference>
<dbReference type="NCBIfam" id="TIGR00251">
    <property type="entry name" value="DUF167 family protein"/>
    <property type="match status" value="1"/>
</dbReference>
<dbReference type="Proteomes" id="UP000706151">
    <property type="component" value="Unassembled WGS sequence"/>
</dbReference>
<dbReference type="SMART" id="SM01152">
    <property type="entry name" value="DUF167"/>
    <property type="match status" value="1"/>
</dbReference>
<comment type="caution">
    <text evidence="3">The sequence shown here is derived from an EMBL/GenBank/DDBJ whole genome shotgun (WGS) entry which is preliminary data.</text>
</comment>
<sequence length="96" mass="9971">MSDWLREADGVITLTIHAQPGAKRSEVAGLHGDALKIRLAAPAIDGRANAALLAFVAQRLGLGRSALTLKSGATSRHKVLLVVGASVDAVRRLLAP</sequence>
<comment type="similarity">
    <text evidence="1 2">Belongs to the UPF0235 family.</text>
</comment>
<accession>A0A935W5K6</accession>
<protein>
    <recommendedName>
        <fullName evidence="2">UPF0235 protein IPK02_15795</fullName>
    </recommendedName>
</protein>
<dbReference type="PANTHER" id="PTHR13420">
    <property type="entry name" value="UPF0235 PROTEIN C15ORF40"/>
    <property type="match status" value="1"/>
</dbReference>
<dbReference type="Pfam" id="PF02594">
    <property type="entry name" value="DUF167"/>
    <property type="match status" value="1"/>
</dbReference>
<dbReference type="HAMAP" id="MF_00634">
    <property type="entry name" value="UPF0235"/>
    <property type="match status" value="1"/>
</dbReference>
<dbReference type="InterPro" id="IPR003746">
    <property type="entry name" value="DUF167"/>
</dbReference>
<dbReference type="PANTHER" id="PTHR13420:SF7">
    <property type="entry name" value="UPF0235 PROTEIN C15ORF40"/>
    <property type="match status" value="1"/>
</dbReference>
<dbReference type="AlphaFoldDB" id="A0A935W5K6"/>
<evidence type="ECO:0000256" key="1">
    <source>
        <dbReference type="ARBA" id="ARBA00010364"/>
    </source>
</evidence>
<dbReference type="GO" id="GO:0005737">
    <property type="term" value="C:cytoplasm"/>
    <property type="evidence" value="ECO:0007669"/>
    <property type="project" value="TreeGrafter"/>
</dbReference>
<dbReference type="SUPFAM" id="SSF69786">
    <property type="entry name" value="YggU-like"/>
    <property type="match status" value="1"/>
</dbReference>
<evidence type="ECO:0000256" key="2">
    <source>
        <dbReference type="HAMAP-Rule" id="MF_00634"/>
    </source>
</evidence>
<organism evidence="3 4">
    <name type="scientific">Candidatus Accumulibacter affinis</name>
    <dbReference type="NCBI Taxonomy" id="2954384"/>
    <lineage>
        <taxon>Bacteria</taxon>
        <taxon>Pseudomonadati</taxon>
        <taxon>Pseudomonadota</taxon>
        <taxon>Betaproteobacteria</taxon>
        <taxon>Candidatus Accumulibacter</taxon>
    </lineage>
</organism>
<evidence type="ECO:0000313" key="4">
    <source>
        <dbReference type="Proteomes" id="UP000706151"/>
    </source>
</evidence>
<name>A0A935W5K6_9PROT</name>
<dbReference type="EMBL" id="JADJOT010000010">
    <property type="protein sequence ID" value="MBK7955289.1"/>
    <property type="molecule type" value="Genomic_DNA"/>
</dbReference>
<reference evidence="3 4" key="1">
    <citation type="submission" date="2020-10" db="EMBL/GenBank/DDBJ databases">
        <title>Connecting structure to function with the recovery of over 1000 high-quality activated sludge metagenome-assembled genomes encoding full-length rRNA genes using long-read sequencing.</title>
        <authorList>
            <person name="Singleton C.M."/>
            <person name="Petriglieri F."/>
            <person name="Kristensen J.M."/>
            <person name="Kirkegaard R.H."/>
            <person name="Michaelsen T.Y."/>
            <person name="Andersen M.H."/>
            <person name="Karst S.M."/>
            <person name="Dueholm M.S."/>
            <person name="Nielsen P.H."/>
            <person name="Albertsen M."/>
        </authorList>
    </citation>
    <scope>NUCLEOTIDE SEQUENCE [LARGE SCALE GENOMIC DNA]</scope>
    <source>
        <strain evidence="3">Fred_18-Q3-R57-64_BAT3C.720</strain>
    </source>
</reference>
<proteinExistence type="inferred from homology"/>
<evidence type="ECO:0000313" key="3">
    <source>
        <dbReference type="EMBL" id="MBK7955289.1"/>
    </source>
</evidence>